<dbReference type="Proteomes" id="UP000694522">
    <property type="component" value="Unplaced"/>
</dbReference>
<name>A0A8B9G7S0_9PSIT</name>
<dbReference type="InterPro" id="IPR031535">
    <property type="entry name" value="PRR22"/>
</dbReference>
<feature type="region of interest" description="Disordered" evidence="1">
    <location>
        <begin position="258"/>
        <end position="291"/>
    </location>
</feature>
<proteinExistence type="predicted"/>
<protein>
    <submittedName>
        <fullName evidence="2">Uncharacterized protein</fullName>
    </submittedName>
</protein>
<feature type="compositionally biased region" description="Low complexity" evidence="1">
    <location>
        <begin position="113"/>
        <end position="124"/>
    </location>
</feature>
<reference evidence="2" key="2">
    <citation type="submission" date="2025-09" db="UniProtKB">
        <authorList>
            <consortium name="Ensembl"/>
        </authorList>
    </citation>
    <scope>IDENTIFICATION</scope>
</reference>
<evidence type="ECO:0000313" key="3">
    <source>
        <dbReference type="Proteomes" id="UP000694522"/>
    </source>
</evidence>
<dbReference type="Ensembl" id="ENSACOT00000021683.1">
    <property type="protein sequence ID" value="ENSACOP00000020928.1"/>
    <property type="gene ID" value="ENSACOG00000014388.1"/>
</dbReference>
<evidence type="ECO:0000313" key="2">
    <source>
        <dbReference type="Ensembl" id="ENSACOP00000020928.1"/>
    </source>
</evidence>
<accession>A0A8B9G7S0</accession>
<dbReference type="Pfam" id="PF15776">
    <property type="entry name" value="PRR22"/>
    <property type="match status" value="1"/>
</dbReference>
<sequence length="401" mass="41735">MPGAELGAAGNAAGIAGGPGCPHGSARLPFSLTGLQRAPCGCFFNPRLFSMQWTVPNLPPANASALGFGAAALPGAALLGTGGCGTLPAWEAPGTPQGPAQHLAPQNHQGTGAVAPAAPALPEPSSRNQYLEGVPAGSNISSTNTSVGIAPGKSIRLGSNIFLDPSSDHQNQVLAEPDGDIEVTEEMLLKEALRLFGMSEEMEAVIQHGTSSVTMPEDHGDTIGKGTTLAPAAPDLLNSIPSYKSMEGVSAEPNIPSTATSVGTTLGNTIPSGSAVPPSPSSDPHHQVFGDLNDSLAHDEEVPLEEALRLFDCYEDTERVIQEGPSSSRMPEDPGGRDTDIPLYNFASLSLPDELLTCDYDVNETAKLIQNLEDLNTRKYPHEFWADAGMDLELFQPDGAE</sequence>
<organism evidence="2 3">
    <name type="scientific">Amazona collaria</name>
    <name type="common">yellow-billed parrot</name>
    <dbReference type="NCBI Taxonomy" id="241587"/>
    <lineage>
        <taxon>Eukaryota</taxon>
        <taxon>Metazoa</taxon>
        <taxon>Chordata</taxon>
        <taxon>Craniata</taxon>
        <taxon>Vertebrata</taxon>
        <taxon>Euteleostomi</taxon>
        <taxon>Archelosauria</taxon>
        <taxon>Archosauria</taxon>
        <taxon>Dinosauria</taxon>
        <taxon>Saurischia</taxon>
        <taxon>Theropoda</taxon>
        <taxon>Coelurosauria</taxon>
        <taxon>Aves</taxon>
        <taxon>Neognathae</taxon>
        <taxon>Neoaves</taxon>
        <taxon>Telluraves</taxon>
        <taxon>Australaves</taxon>
        <taxon>Psittaciformes</taxon>
        <taxon>Psittacidae</taxon>
        <taxon>Amazona</taxon>
    </lineage>
</organism>
<feature type="compositionally biased region" description="Polar residues" evidence="1">
    <location>
        <begin position="258"/>
        <end position="270"/>
    </location>
</feature>
<evidence type="ECO:0000256" key="1">
    <source>
        <dbReference type="SAM" id="MobiDB-lite"/>
    </source>
</evidence>
<feature type="region of interest" description="Disordered" evidence="1">
    <location>
        <begin position="93"/>
        <end position="128"/>
    </location>
</feature>
<dbReference type="AlphaFoldDB" id="A0A8B9G7S0"/>
<reference evidence="2" key="1">
    <citation type="submission" date="2025-08" db="UniProtKB">
        <authorList>
            <consortium name="Ensembl"/>
        </authorList>
    </citation>
    <scope>IDENTIFICATION</scope>
</reference>
<keyword evidence="3" id="KW-1185">Reference proteome</keyword>